<keyword evidence="5" id="KW-0472">Membrane</keyword>
<gene>
    <name evidence="6" type="primary">g7719</name>
    <name evidence="6" type="ORF">VP750_LOCUS6609</name>
</gene>
<name>A0ABP1FYK0_9CHLO</name>
<keyword evidence="7" id="KW-1185">Reference proteome</keyword>
<feature type="transmembrane region" description="Helical" evidence="5">
    <location>
        <begin position="168"/>
        <end position="191"/>
    </location>
</feature>
<comment type="subcellular location">
    <subcellularLocation>
        <location evidence="1">Plastid</location>
    </subcellularLocation>
</comment>
<keyword evidence="5" id="KW-0812">Transmembrane</keyword>
<evidence type="ECO:0000313" key="6">
    <source>
        <dbReference type="EMBL" id="CAL5224950.1"/>
    </source>
</evidence>
<evidence type="ECO:0000256" key="3">
    <source>
        <dbReference type="ARBA" id="ARBA00021584"/>
    </source>
</evidence>
<evidence type="ECO:0000313" key="7">
    <source>
        <dbReference type="Proteomes" id="UP001497392"/>
    </source>
</evidence>
<comment type="caution">
    <text evidence="6">The sequence shown here is derived from an EMBL/GenBank/DDBJ whole genome shotgun (WGS) entry which is preliminary data.</text>
</comment>
<organism evidence="6 7">
    <name type="scientific">Coccomyxa viridis</name>
    <dbReference type="NCBI Taxonomy" id="1274662"/>
    <lineage>
        <taxon>Eukaryota</taxon>
        <taxon>Viridiplantae</taxon>
        <taxon>Chlorophyta</taxon>
        <taxon>core chlorophytes</taxon>
        <taxon>Trebouxiophyceae</taxon>
        <taxon>Trebouxiophyceae incertae sedis</taxon>
        <taxon>Coccomyxaceae</taxon>
        <taxon>Coccomyxa</taxon>
    </lineage>
</organism>
<feature type="transmembrane region" description="Helical" evidence="5">
    <location>
        <begin position="83"/>
        <end position="100"/>
    </location>
</feature>
<evidence type="ECO:0000256" key="5">
    <source>
        <dbReference type="SAM" id="Phobius"/>
    </source>
</evidence>
<accession>A0ABP1FYK0</accession>
<comment type="similarity">
    <text evidence="2">Belongs to the ycf33 family.</text>
</comment>
<evidence type="ECO:0000256" key="1">
    <source>
        <dbReference type="ARBA" id="ARBA00004474"/>
    </source>
</evidence>
<dbReference type="Pfam" id="PF05421">
    <property type="entry name" value="DUF751"/>
    <property type="match status" value="1"/>
</dbReference>
<reference evidence="6 7" key="1">
    <citation type="submission" date="2024-06" db="EMBL/GenBank/DDBJ databases">
        <authorList>
            <person name="Kraege A."/>
            <person name="Thomma B."/>
        </authorList>
    </citation>
    <scope>NUCLEOTIDE SEQUENCE [LARGE SCALE GENOMIC DNA]</scope>
</reference>
<dbReference type="EMBL" id="CAXHTA020000012">
    <property type="protein sequence ID" value="CAL5224950.1"/>
    <property type="molecule type" value="Genomic_DNA"/>
</dbReference>
<dbReference type="InterPro" id="IPR008470">
    <property type="entry name" value="Uncharacterised_Ycf33"/>
</dbReference>
<evidence type="ECO:0000256" key="2">
    <source>
        <dbReference type="ARBA" id="ARBA00010985"/>
    </source>
</evidence>
<proteinExistence type="inferred from homology"/>
<sequence length="208" mass="22207">MAMAVNTLRPCKLHCRPFGITNSQAFHCISTKPSSERTRRGALRSMNQAGLQKGWNEMDAAPLAPPCSLRSDRGEHVPSGRSLASTLALMLALGSAAYLASPGAAAAADLQHKLEHFHPVAADLNQLAESEDFWSNILRYVSYFFSVLLGTAYTAIKPIGGFLRKPVSAVITVAVIIGLYVFVSSTVNAMLGVNQDNALVLPPLNIGS</sequence>
<dbReference type="PANTHER" id="PTHR36049">
    <property type="entry name" value="TRANSMEMBRANE PROTEIN"/>
    <property type="match status" value="1"/>
</dbReference>
<keyword evidence="4" id="KW-0934">Plastid</keyword>
<evidence type="ECO:0000256" key="4">
    <source>
        <dbReference type="ARBA" id="ARBA00022640"/>
    </source>
</evidence>
<dbReference type="PANTHER" id="PTHR36049:SF3">
    <property type="match status" value="1"/>
</dbReference>
<dbReference type="Proteomes" id="UP001497392">
    <property type="component" value="Unassembled WGS sequence"/>
</dbReference>
<keyword evidence="5" id="KW-1133">Transmembrane helix</keyword>
<protein>
    <recommendedName>
        <fullName evidence="3">Uncharacterized protein ycf33</fullName>
    </recommendedName>
</protein>
<feature type="transmembrane region" description="Helical" evidence="5">
    <location>
        <begin position="137"/>
        <end position="156"/>
    </location>
</feature>